<evidence type="ECO:0000313" key="1">
    <source>
        <dbReference type="EMBL" id="NYF99796.1"/>
    </source>
</evidence>
<dbReference type="RefSeq" id="WP_179759840.1">
    <property type="nucleotide sequence ID" value="NZ_BAAAJZ010000011.1"/>
</dbReference>
<comment type="caution">
    <text evidence="1">The sequence shown here is derived from an EMBL/GenBank/DDBJ whole genome shotgun (WGS) entry which is preliminary data.</text>
</comment>
<protein>
    <submittedName>
        <fullName evidence="1">NAD(P)-dependent dehydrogenase (Short-subunit alcohol dehydrogenase family)</fullName>
    </submittedName>
</protein>
<dbReference type="InterPro" id="IPR002347">
    <property type="entry name" value="SDR_fam"/>
</dbReference>
<evidence type="ECO:0000313" key="2">
    <source>
        <dbReference type="Proteomes" id="UP000549695"/>
    </source>
</evidence>
<sequence>MTDLRDRVALVAGATRGAGRGIAVELGAAGAVVYCTGRSTRAARSEYDRPETIEDTADLVTAAGGTGIAVPTDHLDPGAVGALVTRVERDHGRLDVLVNDIWGGEMMVEWDVPVWEHDLDNGLRTLRLAVETHLVTAHHALGLLSRTPGGLVVEVTDGTEAYNAEHYRLNVFYDLAKIAPIRLARSWAHELRGHGGTAVAVTPGWLRSEIMLEQFGVTADTWRDACVAEPHFAISESPRFVGRGIAALAADPDRHRWNGRSTSSGELGRVYGVDDVDGSRPDAWRYVTEVQDAGLPADTTGYR</sequence>
<dbReference type="SUPFAM" id="SSF51735">
    <property type="entry name" value="NAD(P)-binding Rossmann-fold domains"/>
    <property type="match status" value="1"/>
</dbReference>
<dbReference type="Gene3D" id="3.40.50.720">
    <property type="entry name" value="NAD(P)-binding Rossmann-like Domain"/>
    <property type="match status" value="1"/>
</dbReference>
<accession>A0A852VTW6</accession>
<dbReference type="Proteomes" id="UP000549695">
    <property type="component" value="Unassembled WGS sequence"/>
</dbReference>
<dbReference type="Pfam" id="PF00106">
    <property type="entry name" value="adh_short"/>
    <property type="match status" value="1"/>
</dbReference>
<dbReference type="PANTHER" id="PTHR44147:SF2">
    <property type="entry name" value="DEHYDROGENASE_REDUCTASE SDR FAMILY MEMBER 1"/>
    <property type="match status" value="1"/>
</dbReference>
<reference evidence="1 2" key="1">
    <citation type="submission" date="2020-07" db="EMBL/GenBank/DDBJ databases">
        <title>Sequencing the genomes of 1000 actinobacteria strains.</title>
        <authorList>
            <person name="Klenk H.-P."/>
        </authorList>
    </citation>
    <scope>NUCLEOTIDE SEQUENCE [LARGE SCALE GENOMIC DNA]</scope>
    <source>
        <strain evidence="1 2">DSM 44749</strain>
    </source>
</reference>
<gene>
    <name evidence="1" type="ORF">HDA37_000082</name>
</gene>
<dbReference type="GeneID" id="98049927"/>
<keyword evidence="2" id="KW-1185">Reference proteome</keyword>
<dbReference type="PRINTS" id="PR00081">
    <property type="entry name" value="GDHRDH"/>
</dbReference>
<dbReference type="EMBL" id="JACCCZ010000001">
    <property type="protein sequence ID" value="NYF99796.1"/>
    <property type="molecule type" value="Genomic_DNA"/>
</dbReference>
<dbReference type="AlphaFoldDB" id="A0A852VTW6"/>
<dbReference type="PANTHER" id="PTHR44147">
    <property type="entry name" value="DEHYDROGENASE/REDUCTASE SDR FAMILY MEMBER 1"/>
    <property type="match status" value="1"/>
</dbReference>
<dbReference type="NCBIfam" id="NF006159">
    <property type="entry name" value="PRK08303.1"/>
    <property type="match status" value="1"/>
</dbReference>
<name>A0A852VTW6_PSEA5</name>
<organism evidence="1 2">
    <name type="scientific">Pseudonocardia alni</name>
    <name type="common">Amycolata alni</name>
    <dbReference type="NCBI Taxonomy" id="33907"/>
    <lineage>
        <taxon>Bacteria</taxon>
        <taxon>Bacillati</taxon>
        <taxon>Actinomycetota</taxon>
        <taxon>Actinomycetes</taxon>
        <taxon>Pseudonocardiales</taxon>
        <taxon>Pseudonocardiaceae</taxon>
        <taxon>Pseudonocardia</taxon>
    </lineage>
</organism>
<dbReference type="InterPro" id="IPR036291">
    <property type="entry name" value="NAD(P)-bd_dom_sf"/>
</dbReference>
<proteinExistence type="predicted"/>